<organism evidence="2 3">
    <name type="scientific">Aplosporella prunicola CBS 121167</name>
    <dbReference type="NCBI Taxonomy" id="1176127"/>
    <lineage>
        <taxon>Eukaryota</taxon>
        <taxon>Fungi</taxon>
        <taxon>Dikarya</taxon>
        <taxon>Ascomycota</taxon>
        <taxon>Pezizomycotina</taxon>
        <taxon>Dothideomycetes</taxon>
        <taxon>Dothideomycetes incertae sedis</taxon>
        <taxon>Botryosphaeriales</taxon>
        <taxon>Aplosporellaceae</taxon>
        <taxon>Aplosporella</taxon>
    </lineage>
</organism>
<dbReference type="GeneID" id="54302885"/>
<evidence type="ECO:0000256" key="1">
    <source>
        <dbReference type="SAM" id="MobiDB-lite"/>
    </source>
</evidence>
<protein>
    <submittedName>
        <fullName evidence="2">Uncharacterized protein</fullName>
    </submittedName>
</protein>
<accession>A0A6A6AYR3</accession>
<keyword evidence="3" id="KW-1185">Reference proteome</keyword>
<feature type="compositionally biased region" description="Low complexity" evidence="1">
    <location>
        <begin position="1"/>
        <end position="11"/>
    </location>
</feature>
<reference evidence="2" key="1">
    <citation type="journal article" date="2020" name="Stud. Mycol.">
        <title>101 Dothideomycetes genomes: a test case for predicting lifestyles and emergence of pathogens.</title>
        <authorList>
            <person name="Haridas S."/>
            <person name="Albert R."/>
            <person name="Binder M."/>
            <person name="Bloem J."/>
            <person name="Labutti K."/>
            <person name="Salamov A."/>
            <person name="Andreopoulos B."/>
            <person name="Baker S."/>
            <person name="Barry K."/>
            <person name="Bills G."/>
            <person name="Bluhm B."/>
            <person name="Cannon C."/>
            <person name="Castanera R."/>
            <person name="Culley D."/>
            <person name="Daum C."/>
            <person name="Ezra D."/>
            <person name="Gonzalez J."/>
            <person name="Henrissat B."/>
            <person name="Kuo A."/>
            <person name="Liang C."/>
            <person name="Lipzen A."/>
            <person name="Lutzoni F."/>
            <person name="Magnuson J."/>
            <person name="Mondo S."/>
            <person name="Nolan M."/>
            <person name="Ohm R."/>
            <person name="Pangilinan J."/>
            <person name="Park H.-J."/>
            <person name="Ramirez L."/>
            <person name="Alfaro M."/>
            <person name="Sun H."/>
            <person name="Tritt A."/>
            <person name="Yoshinaga Y."/>
            <person name="Zwiers L.-H."/>
            <person name="Turgeon B."/>
            <person name="Goodwin S."/>
            <person name="Spatafora J."/>
            <person name="Crous P."/>
            <person name="Grigoriev I."/>
        </authorList>
    </citation>
    <scope>NUCLEOTIDE SEQUENCE</scope>
    <source>
        <strain evidence="2">CBS 121167</strain>
    </source>
</reference>
<evidence type="ECO:0000313" key="3">
    <source>
        <dbReference type="Proteomes" id="UP000799438"/>
    </source>
</evidence>
<dbReference type="RefSeq" id="XP_033392787.1">
    <property type="nucleotide sequence ID" value="XM_033545379.1"/>
</dbReference>
<dbReference type="AlphaFoldDB" id="A0A6A6AYR3"/>
<gene>
    <name evidence="2" type="ORF">K452DRAFT_341636</name>
</gene>
<dbReference type="EMBL" id="ML995507">
    <property type="protein sequence ID" value="KAF2137069.1"/>
    <property type="molecule type" value="Genomic_DNA"/>
</dbReference>
<feature type="region of interest" description="Disordered" evidence="1">
    <location>
        <begin position="1"/>
        <end position="46"/>
    </location>
</feature>
<feature type="region of interest" description="Disordered" evidence="1">
    <location>
        <begin position="74"/>
        <end position="99"/>
    </location>
</feature>
<proteinExistence type="predicted"/>
<evidence type="ECO:0000313" key="2">
    <source>
        <dbReference type="EMBL" id="KAF2137069.1"/>
    </source>
</evidence>
<sequence>MPSNPHNQNPHTPNPHKRLFPPHPGTNTSTPLVSHAPPHATTTSRRTDMRCSAIYSAFSALLLLLTAHTSATPLANSTARKPPAPTTHAQSTNQRAHRAACSLAATPPVQTPHSPFEGDCARGHPVPVHGIVTPATKHAIEAAHGALRVPEGRELHLRATELDGTDLEAAHLRLLTEEGNETRLNMISGRKFEGKVVEELFVSPLVGFEVAAMACVGAA</sequence>
<dbReference type="Proteomes" id="UP000799438">
    <property type="component" value="Unassembled WGS sequence"/>
</dbReference>
<name>A0A6A6AYR3_9PEZI</name>